<dbReference type="InterPro" id="IPR025617">
    <property type="entry name" value="YqzL"/>
</dbReference>
<reference evidence="1" key="2">
    <citation type="journal article" date="2021" name="PeerJ">
        <title>Extensive microbial diversity within the chicken gut microbiome revealed by metagenomics and culture.</title>
        <authorList>
            <person name="Gilroy R."/>
            <person name="Ravi A."/>
            <person name="Getino M."/>
            <person name="Pursley I."/>
            <person name="Horton D.L."/>
            <person name="Alikhan N.F."/>
            <person name="Baker D."/>
            <person name="Gharbi K."/>
            <person name="Hall N."/>
            <person name="Watson M."/>
            <person name="Adriaenssens E.M."/>
            <person name="Foster-Nyarko E."/>
            <person name="Jarju S."/>
            <person name="Secka A."/>
            <person name="Antonio M."/>
            <person name="Oren A."/>
            <person name="Chaudhuri R.R."/>
            <person name="La Ragione R."/>
            <person name="Hildebrand F."/>
            <person name="Pallen M.J."/>
        </authorList>
    </citation>
    <scope>NUCLEOTIDE SEQUENCE</scope>
    <source>
        <strain evidence="1">11687</strain>
    </source>
</reference>
<sequence length="41" mass="5009">MHDKRGEDGAARLAWEMFRRTGNISYYMLYKELLMEGKRRK</sequence>
<dbReference type="Proteomes" id="UP000824081">
    <property type="component" value="Unassembled WGS sequence"/>
</dbReference>
<accession>A0A9D1MFX5</accession>
<protein>
    <submittedName>
        <fullName evidence="1">YqzL family protein</fullName>
    </submittedName>
</protein>
<evidence type="ECO:0000313" key="1">
    <source>
        <dbReference type="EMBL" id="HIU59445.1"/>
    </source>
</evidence>
<dbReference type="Pfam" id="PF14006">
    <property type="entry name" value="YqzL"/>
    <property type="match status" value="1"/>
</dbReference>
<dbReference type="AlphaFoldDB" id="A0A9D1MFX5"/>
<proteinExistence type="predicted"/>
<gene>
    <name evidence="1" type="ORF">IAC57_05010</name>
</gene>
<reference evidence="1" key="1">
    <citation type="submission" date="2020-10" db="EMBL/GenBank/DDBJ databases">
        <authorList>
            <person name="Gilroy R."/>
        </authorList>
    </citation>
    <scope>NUCLEOTIDE SEQUENCE</scope>
    <source>
        <strain evidence="1">11687</strain>
    </source>
</reference>
<dbReference type="EMBL" id="DVMZ01000134">
    <property type="protein sequence ID" value="HIU59445.1"/>
    <property type="molecule type" value="Genomic_DNA"/>
</dbReference>
<comment type="caution">
    <text evidence="1">The sequence shown here is derived from an EMBL/GenBank/DDBJ whole genome shotgun (WGS) entry which is preliminary data.</text>
</comment>
<evidence type="ECO:0000313" key="2">
    <source>
        <dbReference type="Proteomes" id="UP000824081"/>
    </source>
</evidence>
<organism evidence="1 2">
    <name type="scientific">Candidatus Scatosoma pullistercoris</name>
    <dbReference type="NCBI Taxonomy" id="2840934"/>
    <lineage>
        <taxon>Bacteria</taxon>
        <taxon>Bacillati</taxon>
        <taxon>Bacillota</taxon>
        <taxon>Clostridia</taxon>
        <taxon>Candidatus Scatosoma</taxon>
    </lineage>
</organism>
<name>A0A9D1MFX5_9FIRM</name>